<dbReference type="EMBL" id="JAUDZG010000004">
    <property type="protein sequence ID" value="KAK3306070.1"/>
    <property type="molecule type" value="Genomic_DNA"/>
</dbReference>
<feature type="chain" id="PRO_5042316024" description="Carboxylic ester hydrolase" evidence="3">
    <location>
        <begin position="18"/>
        <end position="515"/>
    </location>
</feature>
<gene>
    <name evidence="5" type="ORF">B0T15DRAFT_567802</name>
</gene>
<evidence type="ECO:0000313" key="5">
    <source>
        <dbReference type="EMBL" id="KAK3306070.1"/>
    </source>
</evidence>
<dbReference type="InterPro" id="IPR019819">
    <property type="entry name" value="Carboxylesterase_B_CS"/>
</dbReference>
<evidence type="ECO:0000259" key="4">
    <source>
        <dbReference type="Pfam" id="PF00135"/>
    </source>
</evidence>
<evidence type="ECO:0000256" key="3">
    <source>
        <dbReference type="RuleBase" id="RU361235"/>
    </source>
</evidence>
<dbReference type="Proteomes" id="UP001273166">
    <property type="component" value="Unassembled WGS sequence"/>
</dbReference>
<dbReference type="EC" id="3.1.1.-" evidence="3"/>
<dbReference type="GO" id="GO:0006581">
    <property type="term" value="P:acetylcholine catabolic process"/>
    <property type="evidence" value="ECO:0007669"/>
    <property type="project" value="TreeGrafter"/>
</dbReference>
<dbReference type="AlphaFoldDB" id="A0AAJ0GU93"/>
<reference evidence="5" key="2">
    <citation type="submission" date="2023-06" db="EMBL/GenBank/DDBJ databases">
        <authorList>
            <consortium name="Lawrence Berkeley National Laboratory"/>
            <person name="Mondo S.J."/>
            <person name="Hensen N."/>
            <person name="Bonometti L."/>
            <person name="Westerberg I."/>
            <person name="Brannstrom I.O."/>
            <person name="Guillou S."/>
            <person name="Cros-Aarteil S."/>
            <person name="Calhoun S."/>
            <person name="Haridas S."/>
            <person name="Kuo A."/>
            <person name="Pangilinan J."/>
            <person name="Riley R."/>
            <person name="Labutti K."/>
            <person name="Andreopoulos B."/>
            <person name="Lipzen A."/>
            <person name="Chen C."/>
            <person name="Yanf M."/>
            <person name="Daum C."/>
            <person name="Ng V."/>
            <person name="Clum A."/>
            <person name="Steindorff A."/>
            <person name="Ohm R."/>
            <person name="Martin F."/>
            <person name="Silar P."/>
            <person name="Natvig D."/>
            <person name="Lalanne C."/>
            <person name="Gautier V."/>
            <person name="Ament-Velasquez S.L."/>
            <person name="Kruys A."/>
            <person name="Hutchinson M.I."/>
            <person name="Powell A.J."/>
            <person name="Barry K."/>
            <person name="Miller A.N."/>
            <person name="Grigoriev I.V."/>
            <person name="Debuchy R."/>
            <person name="Gladieux P."/>
            <person name="Thoren M.H."/>
            <person name="Johannesson H."/>
        </authorList>
    </citation>
    <scope>NUCLEOTIDE SEQUENCE</scope>
    <source>
        <strain evidence="5">CBS 333.67</strain>
    </source>
</reference>
<feature type="signal peptide" evidence="3">
    <location>
        <begin position="1"/>
        <end position="17"/>
    </location>
</feature>
<organism evidence="5 6">
    <name type="scientific">Chaetomium strumarium</name>
    <dbReference type="NCBI Taxonomy" id="1170767"/>
    <lineage>
        <taxon>Eukaryota</taxon>
        <taxon>Fungi</taxon>
        <taxon>Dikarya</taxon>
        <taxon>Ascomycota</taxon>
        <taxon>Pezizomycotina</taxon>
        <taxon>Sordariomycetes</taxon>
        <taxon>Sordariomycetidae</taxon>
        <taxon>Sordariales</taxon>
        <taxon>Chaetomiaceae</taxon>
        <taxon>Chaetomium</taxon>
    </lineage>
</organism>
<dbReference type="Gene3D" id="3.40.50.1820">
    <property type="entry name" value="alpha/beta hydrolase"/>
    <property type="match status" value="1"/>
</dbReference>
<sequence>MRLILAAVVSAANLISATPNHSYDNDLTVRTKLGVIHGTFDSATPGVRQFLGIPYALPPVNDLRFAPPQRARPFGELDAKEMPPSCMQYASSIPSIATHEVLEFNLGGLNGTTGPISEDCLTLSIWAPRRATQKQLPVLIFFYGGAFATGGVDVPYLIPAQWVQRTQSHIVVAFNHRDNIFGFPNAAGLPPHEQNVGLLDQRLAIEWVRDHIAAFGGDPARIGLWGESSGGCAIAYYSYSYRDDPIANSIIMGSGNEFIDVLTRDPGHQNFTFVASQVGCGGNLSPAAELACMRRVDAAAITSFIHTYSDAGHTPLLTFSPVIDNRTIFESYPPPSPPFNNNNNPPAPLPALIGSNAQDGVPFLPYIPNASGDIIIDPVLAEEMTMSFFFCPTYASAKTRVVAAAAHGGKAPAAVYRYLYAGNFTNVSPKPWMGAYHGAEMPLVMGTHGLVRGESTELEVRTSEAMQDVWLSFVASGGQEMGVEGWRGDGGVVEFGGDGVPARVVDTAELEARCG</sequence>
<keyword evidence="6" id="KW-1185">Reference proteome</keyword>
<reference evidence="5" key="1">
    <citation type="journal article" date="2023" name="Mol. Phylogenet. Evol.">
        <title>Genome-scale phylogeny and comparative genomics of the fungal order Sordariales.</title>
        <authorList>
            <person name="Hensen N."/>
            <person name="Bonometti L."/>
            <person name="Westerberg I."/>
            <person name="Brannstrom I.O."/>
            <person name="Guillou S."/>
            <person name="Cros-Aarteil S."/>
            <person name="Calhoun S."/>
            <person name="Haridas S."/>
            <person name="Kuo A."/>
            <person name="Mondo S."/>
            <person name="Pangilinan J."/>
            <person name="Riley R."/>
            <person name="LaButti K."/>
            <person name="Andreopoulos B."/>
            <person name="Lipzen A."/>
            <person name="Chen C."/>
            <person name="Yan M."/>
            <person name="Daum C."/>
            <person name="Ng V."/>
            <person name="Clum A."/>
            <person name="Steindorff A."/>
            <person name="Ohm R.A."/>
            <person name="Martin F."/>
            <person name="Silar P."/>
            <person name="Natvig D.O."/>
            <person name="Lalanne C."/>
            <person name="Gautier V."/>
            <person name="Ament-Velasquez S.L."/>
            <person name="Kruys A."/>
            <person name="Hutchinson M.I."/>
            <person name="Powell A.J."/>
            <person name="Barry K."/>
            <person name="Miller A.N."/>
            <person name="Grigoriev I.V."/>
            <person name="Debuchy R."/>
            <person name="Gladieux P."/>
            <person name="Hiltunen Thoren M."/>
            <person name="Johannesson H."/>
        </authorList>
    </citation>
    <scope>NUCLEOTIDE SEQUENCE</scope>
    <source>
        <strain evidence="5">CBS 333.67</strain>
    </source>
</reference>
<dbReference type="SUPFAM" id="SSF53474">
    <property type="entry name" value="alpha/beta-Hydrolases"/>
    <property type="match status" value="1"/>
</dbReference>
<name>A0AAJ0GU93_9PEZI</name>
<dbReference type="GO" id="GO:0005886">
    <property type="term" value="C:plasma membrane"/>
    <property type="evidence" value="ECO:0007669"/>
    <property type="project" value="TreeGrafter"/>
</dbReference>
<accession>A0AAJ0GU93</accession>
<dbReference type="InterPro" id="IPR029058">
    <property type="entry name" value="AB_hydrolase_fold"/>
</dbReference>
<feature type="domain" description="Carboxylesterase type B" evidence="4">
    <location>
        <begin position="382"/>
        <end position="481"/>
    </location>
</feature>
<keyword evidence="3" id="KW-0732">Signal</keyword>
<keyword evidence="2 3" id="KW-0378">Hydrolase</keyword>
<comment type="similarity">
    <text evidence="1 3">Belongs to the type-B carboxylesterase/lipase family.</text>
</comment>
<proteinExistence type="inferred from homology"/>
<dbReference type="PROSITE" id="PS00941">
    <property type="entry name" value="CARBOXYLESTERASE_B_2"/>
    <property type="match status" value="1"/>
</dbReference>
<dbReference type="GeneID" id="87889565"/>
<dbReference type="InterPro" id="IPR050654">
    <property type="entry name" value="AChE-related_enzymes"/>
</dbReference>
<evidence type="ECO:0000256" key="1">
    <source>
        <dbReference type="ARBA" id="ARBA00005964"/>
    </source>
</evidence>
<comment type="caution">
    <text evidence="5">The sequence shown here is derived from an EMBL/GenBank/DDBJ whole genome shotgun (WGS) entry which is preliminary data.</text>
</comment>
<dbReference type="PANTHER" id="PTHR43918">
    <property type="entry name" value="ACETYLCHOLINESTERASE"/>
    <property type="match status" value="1"/>
</dbReference>
<dbReference type="InterPro" id="IPR019826">
    <property type="entry name" value="Carboxylesterase_B_AS"/>
</dbReference>
<dbReference type="GO" id="GO:0003990">
    <property type="term" value="F:acetylcholinesterase activity"/>
    <property type="evidence" value="ECO:0007669"/>
    <property type="project" value="TreeGrafter"/>
</dbReference>
<feature type="domain" description="Carboxylesterase type B" evidence="4">
    <location>
        <begin position="26"/>
        <end position="370"/>
    </location>
</feature>
<dbReference type="PANTHER" id="PTHR43918:SF4">
    <property type="entry name" value="CARBOXYLIC ESTER HYDROLASE"/>
    <property type="match status" value="1"/>
</dbReference>
<evidence type="ECO:0000256" key="2">
    <source>
        <dbReference type="ARBA" id="ARBA00022801"/>
    </source>
</evidence>
<protein>
    <recommendedName>
        <fullName evidence="3">Carboxylic ester hydrolase</fullName>
        <ecNumber evidence="3">3.1.1.-</ecNumber>
    </recommendedName>
</protein>
<dbReference type="InterPro" id="IPR002018">
    <property type="entry name" value="CarbesteraseB"/>
</dbReference>
<dbReference type="Pfam" id="PF00135">
    <property type="entry name" value="COesterase"/>
    <property type="match status" value="2"/>
</dbReference>
<dbReference type="RefSeq" id="XP_062721850.1">
    <property type="nucleotide sequence ID" value="XM_062870736.1"/>
</dbReference>
<dbReference type="GO" id="GO:0019695">
    <property type="term" value="P:choline metabolic process"/>
    <property type="evidence" value="ECO:0007669"/>
    <property type="project" value="TreeGrafter"/>
</dbReference>
<evidence type="ECO:0000313" key="6">
    <source>
        <dbReference type="Proteomes" id="UP001273166"/>
    </source>
</evidence>
<dbReference type="PROSITE" id="PS00122">
    <property type="entry name" value="CARBOXYLESTERASE_B_1"/>
    <property type="match status" value="1"/>
</dbReference>